<organism evidence="1 2">
    <name type="scientific">Sandaracinus amylolyticus</name>
    <dbReference type="NCBI Taxonomy" id="927083"/>
    <lineage>
        <taxon>Bacteria</taxon>
        <taxon>Pseudomonadati</taxon>
        <taxon>Myxococcota</taxon>
        <taxon>Polyangia</taxon>
        <taxon>Polyangiales</taxon>
        <taxon>Sandaracinaceae</taxon>
        <taxon>Sandaracinus</taxon>
    </lineage>
</organism>
<dbReference type="KEGG" id="samy:DB32_007467"/>
<dbReference type="Proteomes" id="UP000034883">
    <property type="component" value="Chromosome"/>
</dbReference>
<gene>
    <name evidence="1" type="ORF">DB32_007467</name>
</gene>
<reference evidence="1 2" key="1">
    <citation type="submission" date="2015-03" db="EMBL/GenBank/DDBJ databases">
        <title>Genome assembly of Sandaracinus amylolyticus DSM 53668.</title>
        <authorList>
            <person name="Sharma G."/>
            <person name="Subramanian S."/>
        </authorList>
    </citation>
    <scope>NUCLEOTIDE SEQUENCE [LARGE SCALE GENOMIC DNA]</scope>
    <source>
        <strain evidence="1 2">DSM 53668</strain>
    </source>
</reference>
<evidence type="ECO:0000313" key="2">
    <source>
        <dbReference type="Proteomes" id="UP000034883"/>
    </source>
</evidence>
<keyword evidence="2" id="KW-1185">Reference proteome</keyword>
<accession>A0A0F6W8P5</accession>
<protein>
    <submittedName>
        <fullName evidence="1">Uncharacterized protein</fullName>
    </submittedName>
</protein>
<dbReference type="EMBL" id="CP011125">
    <property type="protein sequence ID" value="AKF10318.1"/>
    <property type="molecule type" value="Genomic_DNA"/>
</dbReference>
<dbReference type="AlphaFoldDB" id="A0A0F6W8P5"/>
<dbReference type="STRING" id="927083.DB32_007467"/>
<name>A0A0F6W8P5_9BACT</name>
<sequence>MSSTTNTHAPPRTTRRCVPLGARGSRSWLTSVFSSCIETTSLDAAHPAYDAPRSSRIQAHP</sequence>
<proteinExistence type="predicted"/>
<evidence type="ECO:0000313" key="1">
    <source>
        <dbReference type="EMBL" id="AKF10318.1"/>
    </source>
</evidence>